<dbReference type="CDD" id="cd18186">
    <property type="entry name" value="BTB_POZ_ZBTB_KLHL-like"/>
    <property type="match status" value="1"/>
</dbReference>
<accession>A0AAD6Y5I9</accession>
<evidence type="ECO:0000259" key="1">
    <source>
        <dbReference type="PROSITE" id="PS50097"/>
    </source>
</evidence>
<keyword evidence="3" id="KW-1185">Reference proteome</keyword>
<reference evidence="2" key="1">
    <citation type="submission" date="2023-03" db="EMBL/GenBank/DDBJ databases">
        <title>Massive genome expansion in bonnet fungi (Mycena s.s.) driven by repeated elements and novel gene families across ecological guilds.</title>
        <authorList>
            <consortium name="Lawrence Berkeley National Laboratory"/>
            <person name="Harder C.B."/>
            <person name="Miyauchi S."/>
            <person name="Viragh M."/>
            <person name="Kuo A."/>
            <person name="Thoen E."/>
            <person name="Andreopoulos B."/>
            <person name="Lu D."/>
            <person name="Skrede I."/>
            <person name="Drula E."/>
            <person name="Henrissat B."/>
            <person name="Morin E."/>
            <person name="Kohler A."/>
            <person name="Barry K."/>
            <person name="LaButti K."/>
            <person name="Morin E."/>
            <person name="Salamov A."/>
            <person name="Lipzen A."/>
            <person name="Mereny Z."/>
            <person name="Hegedus B."/>
            <person name="Baldrian P."/>
            <person name="Stursova M."/>
            <person name="Weitz H."/>
            <person name="Taylor A."/>
            <person name="Grigoriev I.V."/>
            <person name="Nagy L.G."/>
            <person name="Martin F."/>
            <person name="Kauserud H."/>
        </authorList>
    </citation>
    <scope>NUCLEOTIDE SEQUENCE</scope>
    <source>
        <strain evidence="2">9144</strain>
    </source>
</reference>
<dbReference type="Proteomes" id="UP001219525">
    <property type="component" value="Unassembled WGS sequence"/>
</dbReference>
<organism evidence="2 3">
    <name type="scientific">Mycena pura</name>
    <dbReference type="NCBI Taxonomy" id="153505"/>
    <lineage>
        <taxon>Eukaryota</taxon>
        <taxon>Fungi</taxon>
        <taxon>Dikarya</taxon>
        <taxon>Basidiomycota</taxon>
        <taxon>Agaricomycotina</taxon>
        <taxon>Agaricomycetes</taxon>
        <taxon>Agaricomycetidae</taxon>
        <taxon>Agaricales</taxon>
        <taxon>Marasmiineae</taxon>
        <taxon>Mycenaceae</taxon>
        <taxon>Mycena</taxon>
    </lineage>
</organism>
<proteinExistence type="predicted"/>
<evidence type="ECO:0000313" key="2">
    <source>
        <dbReference type="EMBL" id="KAJ7197766.1"/>
    </source>
</evidence>
<gene>
    <name evidence="2" type="ORF">GGX14DRAFT_374727</name>
</gene>
<protein>
    <recommendedName>
        <fullName evidence="1">BTB domain-containing protein</fullName>
    </recommendedName>
</protein>
<feature type="domain" description="BTB" evidence="1">
    <location>
        <begin position="25"/>
        <end position="55"/>
    </location>
</feature>
<name>A0AAD6Y5I9_9AGAR</name>
<dbReference type="Pfam" id="PF00651">
    <property type="entry name" value="BTB"/>
    <property type="match status" value="1"/>
</dbReference>
<dbReference type="InterPro" id="IPR000210">
    <property type="entry name" value="BTB/POZ_dom"/>
</dbReference>
<evidence type="ECO:0000313" key="3">
    <source>
        <dbReference type="Proteomes" id="UP001219525"/>
    </source>
</evidence>
<dbReference type="EMBL" id="JARJCW010000076">
    <property type="protein sequence ID" value="KAJ7197766.1"/>
    <property type="molecule type" value="Genomic_DNA"/>
</dbReference>
<dbReference type="InterPro" id="IPR011333">
    <property type="entry name" value="SKP1/BTB/POZ_sf"/>
</dbReference>
<dbReference type="AlphaFoldDB" id="A0AAD6Y5I9"/>
<comment type="caution">
    <text evidence="2">The sequence shown here is derived from an EMBL/GenBank/DDBJ whole genome shotgun (WGS) entry which is preliminary data.</text>
</comment>
<dbReference type="Gene3D" id="3.30.710.10">
    <property type="entry name" value="Potassium Channel Kv1.1, Chain A"/>
    <property type="match status" value="1"/>
</dbReference>
<sequence length="338" mass="37809">MATVRETVENAKHPFSPTSDELNPPDVILRSSDLVDFYSHKAILSFGSPFFKHMFAFPEPMGEAANPTKDGLPLVILPEPREALEKLLVLCYPRFVSSYLFRDLDGVDAAYEAVKKYDISGGRELLEAVLVDPRFLQKDPYRVFAIACHRGLENVAELAAMATLTQPPFDPSIAVSIPELKVITAYHLCQLQLFHRRCSQVLVPTLRSFANVGAPDPYSPSEMSDDDESTPVWWEDANEGHDASCGMHILVHDDGNAWSDFAMWFRLHMESLEETCDIHHESGWIAQKVAELSPPALVAISKCPRCVERAPSCLRGMAKKVEVEANQKFQAVRVFSCM</sequence>
<dbReference type="PROSITE" id="PS50097">
    <property type="entry name" value="BTB"/>
    <property type="match status" value="1"/>
</dbReference>